<name>A0A6P8D612_PUNGR</name>
<dbReference type="Proteomes" id="UP000515151">
    <property type="component" value="Chromosome 4"/>
</dbReference>
<organism evidence="3 4">
    <name type="scientific">Punica granatum</name>
    <name type="common">Pomegranate</name>
    <dbReference type="NCBI Taxonomy" id="22663"/>
    <lineage>
        <taxon>Eukaryota</taxon>
        <taxon>Viridiplantae</taxon>
        <taxon>Streptophyta</taxon>
        <taxon>Embryophyta</taxon>
        <taxon>Tracheophyta</taxon>
        <taxon>Spermatophyta</taxon>
        <taxon>Magnoliopsida</taxon>
        <taxon>eudicotyledons</taxon>
        <taxon>Gunneridae</taxon>
        <taxon>Pentapetalae</taxon>
        <taxon>rosids</taxon>
        <taxon>malvids</taxon>
        <taxon>Myrtales</taxon>
        <taxon>Lythraceae</taxon>
        <taxon>Punica</taxon>
    </lineage>
</organism>
<feature type="region of interest" description="Disordered" evidence="2">
    <location>
        <begin position="260"/>
        <end position="301"/>
    </location>
</feature>
<dbReference type="RefSeq" id="XP_031391990.1">
    <property type="nucleotide sequence ID" value="XM_031536130.1"/>
</dbReference>
<keyword evidence="3" id="KW-1185">Reference proteome</keyword>
<reference evidence="4" key="2">
    <citation type="submission" date="2025-08" db="UniProtKB">
        <authorList>
            <consortium name="RefSeq"/>
        </authorList>
    </citation>
    <scope>IDENTIFICATION</scope>
    <source>
        <tissue evidence="4">Leaf</tissue>
    </source>
</reference>
<feature type="region of interest" description="Disordered" evidence="2">
    <location>
        <begin position="166"/>
        <end position="221"/>
    </location>
</feature>
<dbReference type="GeneID" id="116204070"/>
<keyword evidence="1" id="KW-0175">Coiled coil</keyword>
<feature type="compositionally biased region" description="Polar residues" evidence="2">
    <location>
        <begin position="260"/>
        <end position="275"/>
    </location>
</feature>
<proteinExistence type="predicted"/>
<feature type="compositionally biased region" description="Basic and acidic residues" evidence="2">
    <location>
        <begin position="276"/>
        <end position="291"/>
    </location>
</feature>
<accession>A0A6P8D612</accession>
<evidence type="ECO:0000313" key="4">
    <source>
        <dbReference type="RefSeq" id="XP_031391990.1"/>
    </source>
</evidence>
<gene>
    <name evidence="4" type="primary">LOC116204070</name>
</gene>
<evidence type="ECO:0000256" key="1">
    <source>
        <dbReference type="SAM" id="Coils"/>
    </source>
</evidence>
<evidence type="ECO:0000313" key="3">
    <source>
        <dbReference type="Proteomes" id="UP000515151"/>
    </source>
</evidence>
<dbReference type="AlphaFoldDB" id="A0A6P8D612"/>
<feature type="compositionally biased region" description="Polar residues" evidence="2">
    <location>
        <begin position="189"/>
        <end position="200"/>
    </location>
</feature>
<protein>
    <submittedName>
        <fullName evidence="4">Uncharacterized protein LOC116204070</fullName>
    </submittedName>
</protein>
<evidence type="ECO:0000256" key="2">
    <source>
        <dbReference type="SAM" id="MobiDB-lite"/>
    </source>
</evidence>
<reference evidence="3" key="1">
    <citation type="journal article" date="2020" name="Plant Biotechnol. J.">
        <title>The pomegranate (Punica granatum L.) draft genome dissects genetic divergence between soft- and hard-seeded cultivars.</title>
        <authorList>
            <person name="Luo X."/>
            <person name="Li H."/>
            <person name="Wu Z."/>
            <person name="Yao W."/>
            <person name="Zhao P."/>
            <person name="Cao D."/>
            <person name="Yu H."/>
            <person name="Li K."/>
            <person name="Poudel K."/>
            <person name="Zhao D."/>
            <person name="Zhang F."/>
            <person name="Xia X."/>
            <person name="Chen L."/>
            <person name="Wang Q."/>
            <person name="Jing D."/>
            <person name="Cao S."/>
        </authorList>
    </citation>
    <scope>NUCLEOTIDE SEQUENCE [LARGE SCALE GENOMIC DNA]</scope>
    <source>
        <strain evidence="3">cv. Tunisia</strain>
    </source>
</reference>
<sequence>MESDSGRESIPELIKSLESTFFPSDYKVVEEKLLAREEQLNLKVETYKKKCEALKLKLEEIRTPKDVLNGFSNKLLRNENNRLKEKIDRLEDENAAYRRDYEELVKRMSQIEDDITEMKADFGSEQGCPNGVVMQGETGNSSVHSKLKMKWPICFEEFLFITPSMASKSPPSEEGDLNGSKLGSKKVNKSYNSLQTNGEKTTAGLKRRESSLVDLSDDESENSWRKLRKTEACCVVGEAARSSSKSLQDMVVLEKCQETSNTKMNSYDKNTMASSTERDSFQRQHNPEASKTRRSFTEASRFTELRPAEKAIF</sequence>
<feature type="coiled-coil region" evidence="1">
    <location>
        <begin position="30"/>
        <end position="121"/>
    </location>
</feature>